<keyword evidence="9" id="KW-0594">Phospholipid biosynthesis</keyword>
<comment type="subcellular location">
    <subcellularLocation>
        <location evidence="1">Membrane</location>
        <topology evidence="1">Multi-pass membrane protein</topology>
    </subcellularLocation>
</comment>
<feature type="transmembrane region" description="Helical" evidence="12">
    <location>
        <begin position="99"/>
        <end position="119"/>
    </location>
</feature>
<keyword evidence="7" id="KW-0443">Lipid metabolism</keyword>
<dbReference type="PANTHER" id="PTHR14269">
    <property type="entry name" value="CDP-DIACYLGLYCEROL--GLYCEROL-3-PHOSPHATE 3-PHOSPHATIDYLTRANSFERASE-RELATED"/>
    <property type="match status" value="1"/>
</dbReference>
<reference evidence="13 14" key="1">
    <citation type="submission" date="2018-05" db="EMBL/GenBank/DDBJ databases">
        <title>Evolution of GPA BGCs.</title>
        <authorList>
            <person name="Waglechner N."/>
            <person name="Wright G.D."/>
        </authorList>
    </citation>
    <scope>NUCLEOTIDE SEQUENCE [LARGE SCALE GENOMIC DNA]</scope>
    <source>
        <strain evidence="13 14">A82846</strain>
    </source>
</reference>
<evidence type="ECO:0000256" key="9">
    <source>
        <dbReference type="ARBA" id="ARBA00023209"/>
    </source>
</evidence>
<evidence type="ECO:0000256" key="6">
    <source>
        <dbReference type="ARBA" id="ARBA00022989"/>
    </source>
</evidence>
<feature type="transmembrane region" description="Helical" evidence="12">
    <location>
        <begin position="164"/>
        <end position="184"/>
    </location>
</feature>
<accession>A0A428ZUQ5</accession>
<feature type="transmembrane region" description="Helical" evidence="12">
    <location>
        <begin position="131"/>
        <end position="152"/>
    </location>
</feature>
<dbReference type="InterPro" id="IPR050324">
    <property type="entry name" value="CDP-alcohol_PTase-I"/>
</dbReference>
<evidence type="ECO:0000256" key="1">
    <source>
        <dbReference type="ARBA" id="ARBA00004141"/>
    </source>
</evidence>
<comment type="caution">
    <text evidence="13">The sequence shown here is derived from an EMBL/GenBank/DDBJ whole genome shotgun (WGS) entry which is preliminary data.</text>
</comment>
<name>A0A428ZUQ5_KIBAR</name>
<keyword evidence="4 11" id="KW-0808">Transferase</keyword>
<organism evidence="13 14">
    <name type="scientific">Kibdelosporangium aridum</name>
    <dbReference type="NCBI Taxonomy" id="2030"/>
    <lineage>
        <taxon>Bacteria</taxon>
        <taxon>Bacillati</taxon>
        <taxon>Actinomycetota</taxon>
        <taxon>Actinomycetes</taxon>
        <taxon>Pseudonocardiales</taxon>
        <taxon>Pseudonocardiaceae</taxon>
        <taxon>Kibdelosporangium</taxon>
    </lineage>
</organism>
<dbReference type="PANTHER" id="PTHR14269:SF62">
    <property type="entry name" value="CDP-DIACYLGLYCEROL--GLYCEROL-3-PHOSPHATE 3-PHOSPHATIDYLTRANSFERASE 1, CHLOROPLASTIC"/>
    <property type="match status" value="1"/>
</dbReference>
<evidence type="ECO:0000256" key="10">
    <source>
        <dbReference type="ARBA" id="ARBA00023264"/>
    </source>
</evidence>
<dbReference type="GO" id="GO:0008444">
    <property type="term" value="F:CDP-diacylglycerol-glycerol-3-phosphate 3-phosphatidyltransferase activity"/>
    <property type="evidence" value="ECO:0007669"/>
    <property type="project" value="InterPro"/>
</dbReference>
<dbReference type="OrthoDB" id="9796672at2"/>
<dbReference type="GO" id="GO:0046474">
    <property type="term" value="P:glycerophospholipid biosynthetic process"/>
    <property type="evidence" value="ECO:0007669"/>
    <property type="project" value="TreeGrafter"/>
</dbReference>
<dbReference type="InterPro" id="IPR048254">
    <property type="entry name" value="CDP_ALCOHOL_P_TRANSF_CS"/>
</dbReference>
<dbReference type="EMBL" id="QHKI01000001">
    <property type="protein sequence ID" value="RSM91800.1"/>
    <property type="molecule type" value="Genomic_DNA"/>
</dbReference>
<evidence type="ECO:0000256" key="8">
    <source>
        <dbReference type="ARBA" id="ARBA00023136"/>
    </source>
</evidence>
<dbReference type="InterPro" id="IPR004570">
    <property type="entry name" value="Phosphatidylglycerol_P_synth"/>
</dbReference>
<dbReference type="PROSITE" id="PS00379">
    <property type="entry name" value="CDP_ALCOHOL_P_TRANSF"/>
    <property type="match status" value="1"/>
</dbReference>
<evidence type="ECO:0000313" key="14">
    <source>
        <dbReference type="Proteomes" id="UP000287547"/>
    </source>
</evidence>
<dbReference type="Gene3D" id="1.20.120.1760">
    <property type="match status" value="1"/>
</dbReference>
<dbReference type="GO" id="GO:0016020">
    <property type="term" value="C:membrane"/>
    <property type="evidence" value="ECO:0007669"/>
    <property type="project" value="UniProtKB-SubCell"/>
</dbReference>
<keyword evidence="10" id="KW-1208">Phospholipid metabolism</keyword>
<dbReference type="UniPathway" id="UPA00085"/>
<evidence type="ECO:0000256" key="3">
    <source>
        <dbReference type="ARBA" id="ARBA00022516"/>
    </source>
</evidence>
<evidence type="ECO:0000256" key="7">
    <source>
        <dbReference type="ARBA" id="ARBA00023098"/>
    </source>
</evidence>
<dbReference type="Pfam" id="PF01066">
    <property type="entry name" value="CDP-OH_P_transf"/>
    <property type="match status" value="1"/>
</dbReference>
<dbReference type="PIRSF" id="PIRSF000847">
    <property type="entry name" value="Phos_ph_gly_syn"/>
    <property type="match status" value="1"/>
</dbReference>
<feature type="transmembrane region" description="Helical" evidence="12">
    <location>
        <begin position="12"/>
        <end position="36"/>
    </location>
</feature>
<evidence type="ECO:0000256" key="2">
    <source>
        <dbReference type="ARBA" id="ARBA00010441"/>
    </source>
</evidence>
<evidence type="ECO:0000256" key="12">
    <source>
        <dbReference type="SAM" id="Phobius"/>
    </source>
</evidence>
<dbReference type="Proteomes" id="UP000287547">
    <property type="component" value="Unassembled WGS sequence"/>
</dbReference>
<keyword evidence="6 12" id="KW-1133">Transmembrane helix</keyword>
<dbReference type="AlphaFoldDB" id="A0A428ZUQ5"/>
<protein>
    <submittedName>
        <fullName evidence="13">CDP-alcohol phosphatidyltransferase family protein</fullName>
    </submittedName>
</protein>
<sequence>MYGGVNVAQGDRVLTVPNALSVLRLAGVPLFLWLLLGPQEDGWALLVFVVSGITDWLDGKIARWLNQMSQFGAMLDPLADRLYTLAAMVAFVVRDIVPLWVVLLVIGRDLAVLVCLPLLRRAGYGPPEVLYLGKGATFVLLYAFPFLLLAQIDSVFAGVAKPIAYAFTVWGVVLYLWSGLIYVMQAVTAIRKPRAL</sequence>
<comment type="similarity">
    <text evidence="2 11">Belongs to the CDP-alcohol phosphatidyltransferase class-I family.</text>
</comment>
<keyword evidence="8 12" id="KW-0472">Membrane</keyword>
<evidence type="ECO:0000256" key="11">
    <source>
        <dbReference type="RuleBase" id="RU003750"/>
    </source>
</evidence>
<keyword evidence="5 12" id="KW-0812">Transmembrane</keyword>
<dbReference type="InterPro" id="IPR000462">
    <property type="entry name" value="CDP-OH_P_trans"/>
</dbReference>
<proteinExistence type="inferred from homology"/>
<evidence type="ECO:0000313" key="13">
    <source>
        <dbReference type="EMBL" id="RSM91800.1"/>
    </source>
</evidence>
<keyword evidence="3" id="KW-0444">Lipid biosynthesis</keyword>
<evidence type="ECO:0000256" key="5">
    <source>
        <dbReference type="ARBA" id="ARBA00022692"/>
    </source>
</evidence>
<dbReference type="InterPro" id="IPR043130">
    <property type="entry name" value="CDP-OH_PTrfase_TM_dom"/>
</dbReference>
<evidence type="ECO:0000256" key="4">
    <source>
        <dbReference type="ARBA" id="ARBA00022679"/>
    </source>
</evidence>
<gene>
    <name evidence="13" type="ORF">DMH04_02180</name>
</gene>